<organism evidence="1 2">
    <name type="scientific">Salmonella enterica I</name>
    <dbReference type="NCBI Taxonomy" id="59201"/>
    <lineage>
        <taxon>Bacteria</taxon>
        <taxon>Pseudomonadati</taxon>
        <taxon>Pseudomonadota</taxon>
        <taxon>Gammaproteobacteria</taxon>
        <taxon>Enterobacterales</taxon>
        <taxon>Enterobacteriaceae</taxon>
        <taxon>Salmonella</taxon>
    </lineage>
</organism>
<keyword evidence="1" id="KW-0808">Transferase</keyword>
<dbReference type="Proteomes" id="UP000254712">
    <property type="component" value="Unassembled WGS sequence"/>
</dbReference>
<dbReference type="GO" id="GO:0016301">
    <property type="term" value="F:kinase activity"/>
    <property type="evidence" value="ECO:0007669"/>
    <property type="project" value="UniProtKB-KW"/>
</dbReference>
<protein>
    <submittedName>
        <fullName evidence="1">Tyrosine kinase</fullName>
        <ecNumber evidence="1">2.7.10.-</ecNumber>
    </submittedName>
</protein>
<sequence>MRKFKLIRSRLVLGKTVDDLDLDIAVTKNTFPLFGAGWERLMDVTMKW</sequence>
<accession>A0A379WQU5</accession>
<proteinExistence type="predicted"/>
<gene>
    <name evidence="1" type="primary">wzc_2</name>
    <name evidence="1" type="ORF">NCTC8261_02733</name>
</gene>
<evidence type="ECO:0000313" key="2">
    <source>
        <dbReference type="Proteomes" id="UP000254712"/>
    </source>
</evidence>
<name>A0A379WQU5_SALET</name>
<dbReference type="AlphaFoldDB" id="A0A379WQU5"/>
<keyword evidence="1" id="KW-0418">Kinase</keyword>
<reference evidence="1 2" key="1">
    <citation type="submission" date="2018-06" db="EMBL/GenBank/DDBJ databases">
        <authorList>
            <consortium name="Pathogen Informatics"/>
            <person name="Doyle S."/>
        </authorList>
    </citation>
    <scope>NUCLEOTIDE SEQUENCE [LARGE SCALE GENOMIC DNA]</scope>
    <source>
        <strain evidence="1 2">NCTC8261</strain>
    </source>
</reference>
<evidence type="ECO:0000313" key="1">
    <source>
        <dbReference type="EMBL" id="SUH36477.1"/>
    </source>
</evidence>
<dbReference type="EMBL" id="UGXT01000002">
    <property type="protein sequence ID" value="SUH36477.1"/>
    <property type="molecule type" value="Genomic_DNA"/>
</dbReference>
<dbReference type="EC" id="2.7.10.-" evidence="1"/>